<evidence type="ECO:0000313" key="2">
    <source>
        <dbReference type="Proteomes" id="UP001057561"/>
    </source>
</evidence>
<sequence>MSKKLFTELTVEQQETANGGTTATGTAMFSDPIGILPALIGPLNGIGGTLVFPPGFLPGFPPGDNTFVWKVV</sequence>
<evidence type="ECO:0000313" key="1">
    <source>
        <dbReference type="EMBL" id="UUO15557.1"/>
    </source>
</evidence>
<evidence type="ECO:0008006" key="3">
    <source>
        <dbReference type="Google" id="ProtNLM"/>
    </source>
</evidence>
<proteinExistence type="predicted"/>
<keyword evidence="2" id="KW-1185">Reference proteome</keyword>
<dbReference type="RefSeq" id="WP_257121250.1">
    <property type="nucleotide sequence ID" value="NZ_CP099464.1"/>
</dbReference>
<dbReference type="EMBL" id="CP099464">
    <property type="protein sequence ID" value="UUO15557.1"/>
    <property type="molecule type" value="Genomic_DNA"/>
</dbReference>
<name>A0ABY5LXQ9_9CYAN</name>
<reference evidence="1" key="1">
    <citation type="submission" date="2022-06" db="EMBL/GenBank/DDBJ databases">
        <title>Nostosin G and Spiroidesin B from the Cyanobacterium Dolichospermum sp. NIES-1697.</title>
        <authorList>
            <person name="Phan C.-S."/>
            <person name="Mehjabin J.J."/>
            <person name="Anas A.R.J."/>
            <person name="Hayasaka M."/>
            <person name="Onoki R."/>
            <person name="Wang J."/>
            <person name="Umezawa T."/>
            <person name="Washio K."/>
            <person name="Morikawa M."/>
            <person name="Okino T."/>
        </authorList>
    </citation>
    <scope>NUCLEOTIDE SEQUENCE</scope>
    <source>
        <strain evidence="1">NIES-1697</strain>
    </source>
</reference>
<protein>
    <recommendedName>
        <fullName evidence="3">Bacteriocin</fullName>
    </recommendedName>
</protein>
<dbReference type="Proteomes" id="UP001057561">
    <property type="component" value="Chromosome"/>
</dbReference>
<organism evidence="1 2">
    <name type="scientific">Dolichospermum heterosporum TAC447</name>
    <dbReference type="NCBI Taxonomy" id="747523"/>
    <lineage>
        <taxon>Bacteria</taxon>
        <taxon>Bacillati</taxon>
        <taxon>Cyanobacteriota</taxon>
        <taxon>Cyanophyceae</taxon>
        <taxon>Nostocales</taxon>
        <taxon>Aphanizomenonaceae</taxon>
        <taxon>Dolichospermum</taxon>
        <taxon>Dolichospermum heterosporum</taxon>
    </lineage>
</organism>
<accession>A0ABY5LXQ9</accession>
<gene>
    <name evidence="1" type="ORF">NG743_00360</name>
</gene>